<dbReference type="Proteomes" id="UP000694523">
    <property type="component" value="Unplaced"/>
</dbReference>
<dbReference type="SMART" id="SM00256">
    <property type="entry name" value="FBOX"/>
    <property type="match status" value="1"/>
</dbReference>
<evidence type="ECO:0000259" key="1">
    <source>
        <dbReference type="PROSITE" id="PS50181"/>
    </source>
</evidence>
<dbReference type="SUPFAM" id="SSF81383">
    <property type="entry name" value="F-box domain"/>
    <property type="match status" value="1"/>
</dbReference>
<evidence type="ECO:0000313" key="3">
    <source>
        <dbReference type="Proteomes" id="UP000694523"/>
    </source>
</evidence>
<protein>
    <recommendedName>
        <fullName evidence="1">F-box domain-containing protein</fullName>
    </recommendedName>
</protein>
<dbReference type="Pfam" id="PF00646">
    <property type="entry name" value="F-box"/>
    <property type="match status" value="1"/>
</dbReference>
<proteinExistence type="predicted"/>
<name>A0A8C6UF06_9GOBI</name>
<evidence type="ECO:0000313" key="2">
    <source>
        <dbReference type="Ensembl" id="ENSNMLP00000034207.1"/>
    </source>
</evidence>
<reference evidence="2" key="2">
    <citation type="submission" date="2025-09" db="UniProtKB">
        <authorList>
            <consortium name="Ensembl"/>
        </authorList>
    </citation>
    <scope>IDENTIFICATION</scope>
</reference>
<dbReference type="CDD" id="cd22150">
    <property type="entry name" value="F-box_CeFBXA-like"/>
    <property type="match status" value="1"/>
</dbReference>
<sequence length="45" mass="5170">MVTLKLWTQVLGYLSPTDRLRVRAVCKNFRDLVDGSGLWRTGPLH</sequence>
<accession>A0A8C6UF06</accession>
<dbReference type="InterPro" id="IPR036047">
    <property type="entry name" value="F-box-like_dom_sf"/>
</dbReference>
<dbReference type="Ensembl" id="ENSNMLT00000038097.1">
    <property type="protein sequence ID" value="ENSNMLP00000034207.1"/>
    <property type="gene ID" value="ENSNMLG00000021314.1"/>
</dbReference>
<reference evidence="2" key="1">
    <citation type="submission" date="2025-08" db="UniProtKB">
        <authorList>
            <consortium name="Ensembl"/>
        </authorList>
    </citation>
    <scope>IDENTIFICATION</scope>
</reference>
<feature type="domain" description="F-box" evidence="1">
    <location>
        <begin position="1"/>
        <end position="42"/>
    </location>
</feature>
<organism evidence="2 3">
    <name type="scientific">Neogobius melanostomus</name>
    <name type="common">round goby</name>
    <dbReference type="NCBI Taxonomy" id="47308"/>
    <lineage>
        <taxon>Eukaryota</taxon>
        <taxon>Metazoa</taxon>
        <taxon>Chordata</taxon>
        <taxon>Craniata</taxon>
        <taxon>Vertebrata</taxon>
        <taxon>Euteleostomi</taxon>
        <taxon>Actinopterygii</taxon>
        <taxon>Neopterygii</taxon>
        <taxon>Teleostei</taxon>
        <taxon>Neoteleostei</taxon>
        <taxon>Acanthomorphata</taxon>
        <taxon>Gobiaria</taxon>
        <taxon>Gobiiformes</taxon>
        <taxon>Gobioidei</taxon>
        <taxon>Gobiidae</taxon>
        <taxon>Benthophilinae</taxon>
        <taxon>Neogobiini</taxon>
        <taxon>Neogobius</taxon>
    </lineage>
</organism>
<dbReference type="InterPro" id="IPR001810">
    <property type="entry name" value="F-box_dom"/>
</dbReference>
<dbReference type="PROSITE" id="PS50181">
    <property type="entry name" value="FBOX"/>
    <property type="match status" value="1"/>
</dbReference>
<dbReference type="AlphaFoldDB" id="A0A8C6UF06"/>
<dbReference type="Gene3D" id="1.20.1280.50">
    <property type="match status" value="1"/>
</dbReference>
<keyword evidence="3" id="KW-1185">Reference proteome</keyword>